<proteinExistence type="predicted"/>
<dbReference type="InterPro" id="IPR008972">
    <property type="entry name" value="Cupredoxin"/>
</dbReference>
<dbReference type="EMBL" id="AAXW01000014">
    <property type="protein sequence ID" value="EAZ91339.1"/>
    <property type="molecule type" value="Genomic_DNA"/>
</dbReference>
<evidence type="ECO:0000313" key="4">
    <source>
        <dbReference type="Proteomes" id="UP000003781"/>
    </source>
</evidence>
<comment type="caution">
    <text evidence="3">The sequence shown here is derived from an EMBL/GenBank/DDBJ whole genome shotgun (WGS) entry which is preliminary data.</text>
</comment>
<keyword evidence="1" id="KW-0812">Transmembrane</keyword>
<dbReference type="Gene3D" id="2.60.40.420">
    <property type="entry name" value="Cupredoxins - blue copper proteins"/>
    <property type="match status" value="1"/>
</dbReference>
<dbReference type="Proteomes" id="UP000003781">
    <property type="component" value="Unassembled WGS sequence"/>
</dbReference>
<keyword evidence="4" id="KW-1185">Reference proteome</keyword>
<organism evidence="3 4">
    <name type="scientific">Crocosphaera chwakensis CCY0110</name>
    <dbReference type="NCBI Taxonomy" id="391612"/>
    <lineage>
        <taxon>Bacteria</taxon>
        <taxon>Bacillati</taxon>
        <taxon>Cyanobacteriota</taxon>
        <taxon>Cyanophyceae</taxon>
        <taxon>Oscillatoriophycideae</taxon>
        <taxon>Chroococcales</taxon>
        <taxon>Aphanothecaceae</taxon>
        <taxon>Crocosphaera</taxon>
        <taxon>Crocosphaera chwakensis</taxon>
    </lineage>
</organism>
<dbReference type="InterPro" id="IPR028096">
    <property type="entry name" value="EfeO_Cupredoxin"/>
</dbReference>
<evidence type="ECO:0000313" key="3">
    <source>
        <dbReference type="EMBL" id="EAZ91339.1"/>
    </source>
</evidence>
<protein>
    <recommendedName>
        <fullName evidence="2">EfeO-type cupredoxin-like domain-containing protein</fullName>
    </recommendedName>
</protein>
<feature type="transmembrane region" description="Helical" evidence="1">
    <location>
        <begin position="50"/>
        <end position="67"/>
    </location>
</feature>
<dbReference type="eggNOG" id="COG4633">
    <property type="taxonomic scope" value="Bacteria"/>
</dbReference>
<feature type="domain" description="EfeO-type cupredoxin-like" evidence="2">
    <location>
        <begin position="60"/>
        <end position="163"/>
    </location>
</feature>
<evidence type="ECO:0000259" key="2">
    <source>
        <dbReference type="Pfam" id="PF13473"/>
    </source>
</evidence>
<evidence type="ECO:0000256" key="1">
    <source>
        <dbReference type="SAM" id="Phobius"/>
    </source>
</evidence>
<dbReference type="OrthoDB" id="9800141at2"/>
<accession>A3IPZ9</accession>
<keyword evidence="1" id="KW-1133">Transmembrane helix</keyword>
<dbReference type="SUPFAM" id="SSF49503">
    <property type="entry name" value="Cupredoxins"/>
    <property type="match status" value="1"/>
</dbReference>
<dbReference type="Pfam" id="PF13473">
    <property type="entry name" value="Cupredoxin_1"/>
    <property type="match status" value="1"/>
</dbReference>
<gene>
    <name evidence="3" type="ORF">CY0110_05197</name>
</gene>
<keyword evidence="1" id="KW-0472">Membrane</keyword>
<dbReference type="RefSeq" id="WP_008275464.1">
    <property type="nucleotide sequence ID" value="NZ_AAXW01000014.1"/>
</dbReference>
<dbReference type="AlphaFoldDB" id="A3IPZ9"/>
<name>A3IPZ9_9CHRO</name>
<sequence length="185" mass="20526">MKSNQVIFTGLLSLGLILGNVQLSQAQMDMTQSGQKFSRIEQPLSLKLLVTLGGLGLIGAEVWWFLFSKSQSKQATTNQGIQEVQITVNGGYNPDRIRVNVGQPVRLNFLRKDPSSCLEKVILPDFHKALDLPMNQVSSLEFIPNQVGDYTFHCGMNMFRGVLEVQDTNSQENHNSQKSESVASV</sequence>
<reference evidence="3 4" key="1">
    <citation type="submission" date="2007-03" db="EMBL/GenBank/DDBJ databases">
        <authorList>
            <person name="Stal L."/>
            <person name="Ferriera S."/>
            <person name="Johnson J."/>
            <person name="Kravitz S."/>
            <person name="Beeson K."/>
            <person name="Sutton G."/>
            <person name="Rogers Y.-H."/>
            <person name="Friedman R."/>
            <person name="Frazier M."/>
            <person name="Venter J.C."/>
        </authorList>
    </citation>
    <scope>NUCLEOTIDE SEQUENCE [LARGE SCALE GENOMIC DNA]</scope>
    <source>
        <strain evidence="3 4">CCY0110</strain>
    </source>
</reference>